<feature type="domain" description="Putative auto-transporter adhesin head GIN" evidence="2">
    <location>
        <begin position="30"/>
        <end position="209"/>
    </location>
</feature>
<accession>A0A066WRT7</accession>
<dbReference type="Proteomes" id="UP000027064">
    <property type="component" value="Unassembled WGS sequence"/>
</dbReference>
<reference evidence="3 4" key="1">
    <citation type="submission" date="2014-05" db="EMBL/GenBank/DDBJ databases">
        <title>Genome Sequence of Flavobacterium sp. EM1321.</title>
        <authorList>
            <person name="Shin S.-K."/>
            <person name="Yi H."/>
        </authorList>
    </citation>
    <scope>NUCLEOTIDE SEQUENCE [LARGE SCALE GENOMIC DNA]</scope>
    <source>
        <strain evidence="3 4">EM1321</strain>
    </source>
</reference>
<dbReference type="AlphaFoldDB" id="A0A066WRT7"/>
<name>A0A066WRT7_9FLAO</name>
<comment type="caution">
    <text evidence="3">The sequence shown here is derived from an EMBL/GenBank/DDBJ whole genome shotgun (WGS) entry which is preliminary data.</text>
</comment>
<dbReference type="Gene3D" id="2.160.20.120">
    <property type="match status" value="1"/>
</dbReference>
<evidence type="ECO:0000256" key="1">
    <source>
        <dbReference type="SAM" id="SignalP"/>
    </source>
</evidence>
<gene>
    <name evidence="3" type="ORF">FEM21_31680</name>
</gene>
<dbReference type="InterPro" id="IPR021255">
    <property type="entry name" value="DUF2807"/>
</dbReference>
<feature type="chain" id="PRO_5001634085" description="Putative auto-transporter adhesin head GIN domain-containing protein" evidence="1">
    <location>
        <begin position="23"/>
        <end position="226"/>
    </location>
</feature>
<dbReference type="PATRIC" id="fig|1492738.3.peg.3153"/>
<dbReference type="STRING" id="1492738.FEM21_31680"/>
<feature type="signal peptide" evidence="1">
    <location>
        <begin position="1"/>
        <end position="22"/>
    </location>
</feature>
<sequence length="226" mass="24220">MKMKMRKIFLVAIAIISQATFAQVTKTLGDFSTLKVYDKLTVKLIAANENKVVISGNREKEVEVVNNNGELKLRMPFPKLLSGDDISIKLYYKNIDDISANEGSSISGETVFKQTIFNLNAKEGAKINIKVDSQKVNVKAVTGGIIELSGGAINQDVVIMSGGILRSKGLQTSQTTVSVSAGGNAEINASTLVDAKVKAGGTISIYGKPKQINQQTILGGKIEEKE</sequence>
<evidence type="ECO:0000313" key="4">
    <source>
        <dbReference type="Proteomes" id="UP000027064"/>
    </source>
</evidence>
<evidence type="ECO:0000259" key="2">
    <source>
        <dbReference type="Pfam" id="PF10988"/>
    </source>
</evidence>
<organism evidence="3 4">
    <name type="scientific">Flavobacterium seoulense</name>
    <dbReference type="NCBI Taxonomy" id="1492738"/>
    <lineage>
        <taxon>Bacteria</taxon>
        <taxon>Pseudomonadati</taxon>
        <taxon>Bacteroidota</taxon>
        <taxon>Flavobacteriia</taxon>
        <taxon>Flavobacteriales</taxon>
        <taxon>Flavobacteriaceae</taxon>
        <taxon>Flavobacterium</taxon>
    </lineage>
</organism>
<dbReference type="eggNOG" id="ENOG5031S92">
    <property type="taxonomic scope" value="Bacteria"/>
</dbReference>
<evidence type="ECO:0000313" key="3">
    <source>
        <dbReference type="EMBL" id="KDN53719.1"/>
    </source>
</evidence>
<keyword evidence="4" id="KW-1185">Reference proteome</keyword>
<dbReference type="EMBL" id="JNCA01000037">
    <property type="protein sequence ID" value="KDN53719.1"/>
    <property type="molecule type" value="Genomic_DNA"/>
</dbReference>
<proteinExistence type="predicted"/>
<protein>
    <recommendedName>
        <fullName evidence="2">Putative auto-transporter adhesin head GIN domain-containing protein</fullName>
    </recommendedName>
</protein>
<keyword evidence="1" id="KW-0732">Signal</keyword>
<dbReference type="Pfam" id="PF10988">
    <property type="entry name" value="DUF2807"/>
    <property type="match status" value="1"/>
</dbReference>